<reference evidence="1" key="2">
    <citation type="submission" date="2013-05" db="EMBL/GenBank/DDBJ databases">
        <authorList>
            <person name="Carter J.-M."/>
            <person name="Baker S.C."/>
            <person name="Pink R."/>
            <person name="Carter D.R.F."/>
            <person name="Collins A."/>
            <person name="Tomlin J."/>
            <person name="Gibbs M."/>
            <person name="Breuker C.J."/>
        </authorList>
    </citation>
    <scope>NUCLEOTIDE SEQUENCE</scope>
    <source>
        <tissue evidence="1">Ovary</tissue>
    </source>
</reference>
<sequence>MEFMDSLPCSNSDWFCFFYVKLHVRASFMRPNVTYKPYISTKYACTVRTCKDTVKDGHHKHYDSSNNTIS</sequence>
<evidence type="ECO:0000313" key="1">
    <source>
        <dbReference type="EMBL" id="JAA85827.1"/>
    </source>
</evidence>
<name>S4PWI4_9NEOP</name>
<organism evidence="1">
    <name type="scientific">Pararge aegeria</name>
    <name type="common">speckled wood butterfly</name>
    <dbReference type="NCBI Taxonomy" id="116150"/>
    <lineage>
        <taxon>Eukaryota</taxon>
        <taxon>Metazoa</taxon>
        <taxon>Ecdysozoa</taxon>
        <taxon>Arthropoda</taxon>
        <taxon>Hexapoda</taxon>
        <taxon>Insecta</taxon>
        <taxon>Pterygota</taxon>
        <taxon>Neoptera</taxon>
        <taxon>Endopterygota</taxon>
        <taxon>Lepidoptera</taxon>
        <taxon>Glossata</taxon>
        <taxon>Ditrysia</taxon>
        <taxon>Papilionoidea</taxon>
        <taxon>Nymphalidae</taxon>
        <taxon>Satyrinae</taxon>
        <taxon>Satyrini</taxon>
        <taxon>Parargina</taxon>
        <taxon>Pararge</taxon>
    </lineage>
</organism>
<proteinExistence type="predicted"/>
<accession>S4PWI4</accession>
<dbReference type="EMBL" id="GAIX01006733">
    <property type="protein sequence ID" value="JAA85827.1"/>
    <property type="molecule type" value="Transcribed_RNA"/>
</dbReference>
<reference evidence="1" key="1">
    <citation type="journal article" date="2013" name="BMC Genomics">
        <title>Unscrambling butterfly oogenesis.</title>
        <authorList>
            <person name="Carter J.M."/>
            <person name="Baker S.C."/>
            <person name="Pink R."/>
            <person name="Carter D.R."/>
            <person name="Collins A."/>
            <person name="Tomlin J."/>
            <person name="Gibbs M."/>
            <person name="Breuker C.J."/>
        </authorList>
    </citation>
    <scope>NUCLEOTIDE SEQUENCE</scope>
    <source>
        <tissue evidence="1">Ovary</tissue>
    </source>
</reference>
<protein>
    <submittedName>
        <fullName evidence="1">Uncharacterized protein</fullName>
    </submittedName>
</protein>
<dbReference type="AlphaFoldDB" id="S4PWI4"/>
<feature type="non-terminal residue" evidence="1">
    <location>
        <position position="70"/>
    </location>
</feature>